<sequence>MWTAILPAISSAIIAGVVSITVPQITFNFTRRLEEDRWRRGQRSQLYIDLLSEAHAEKSWFLGELSDRYRLTPKVDTRMSPTDRVRLGARCTQFASDDVQRKFNKIGAIILGYDLGLDRAVPEDEDAQNLPSIRLGNQIAVQRELAAAFNELEQAIERETKGDTRKNDP</sequence>
<name>A0A4R6SPP1_LABRH</name>
<dbReference type="AlphaFoldDB" id="A0A4R6SPP1"/>
<keyword evidence="2" id="KW-1185">Reference proteome</keyword>
<evidence type="ECO:0000313" key="1">
    <source>
        <dbReference type="EMBL" id="TDQ05462.1"/>
    </source>
</evidence>
<accession>A0A4R6SPP1</accession>
<comment type="caution">
    <text evidence="1">The sequence shown here is derived from an EMBL/GenBank/DDBJ whole genome shotgun (WGS) entry which is preliminary data.</text>
</comment>
<organism evidence="1 2">
    <name type="scientific">Labedaea rhizosphaerae</name>
    <dbReference type="NCBI Taxonomy" id="598644"/>
    <lineage>
        <taxon>Bacteria</taxon>
        <taxon>Bacillati</taxon>
        <taxon>Actinomycetota</taxon>
        <taxon>Actinomycetes</taxon>
        <taxon>Pseudonocardiales</taxon>
        <taxon>Pseudonocardiaceae</taxon>
        <taxon>Labedaea</taxon>
    </lineage>
</organism>
<dbReference type="EMBL" id="SNXZ01000001">
    <property type="protein sequence ID" value="TDQ05462.1"/>
    <property type="molecule type" value="Genomic_DNA"/>
</dbReference>
<dbReference type="RefSeq" id="WP_133848209.1">
    <property type="nucleotide sequence ID" value="NZ_SNXZ01000001.1"/>
</dbReference>
<gene>
    <name evidence="1" type="ORF">EV186_1011433</name>
</gene>
<dbReference type="Proteomes" id="UP000295444">
    <property type="component" value="Unassembled WGS sequence"/>
</dbReference>
<evidence type="ECO:0000313" key="2">
    <source>
        <dbReference type="Proteomes" id="UP000295444"/>
    </source>
</evidence>
<dbReference type="OrthoDB" id="9833958at2"/>
<proteinExistence type="predicted"/>
<reference evidence="1 2" key="1">
    <citation type="submission" date="2019-03" db="EMBL/GenBank/DDBJ databases">
        <title>Genomic Encyclopedia of Type Strains, Phase IV (KMG-IV): sequencing the most valuable type-strain genomes for metagenomic binning, comparative biology and taxonomic classification.</title>
        <authorList>
            <person name="Goeker M."/>
        </authorList>
    </citation>
    <scope>NUCLEOTIDE SEQUENCE [LARGE SCALE GENOMIC DNA]</scope>
    <source>
        <strain evidence="1 2">DSM 45361</strain>
    </source>
</reference>
<protein>
    <submittedName>
        <fullName evidence="1">Uncharacterized protein</fullName>
    </submittedName>
</protein>